<dbReference type="Proteomes" id="UP000272474">
    <property type="component" value="Unassembled WGS sequence"/>
</dbReference>
<evidence type="ECO:0000256" key="1">
    <source>
        <dbReference type="SAM" id="Phobius"/>
    </source>
</evidence>
<dbReference type="GO" id="GO:0098662">
    <property type="term" value="P:inorganic cation transmembrane transport"/>
    <property type="evidence" value="ECO:0007669"/>
    <property type="project" value="InterPro"/>
</dbReference>
<gene>
    <name evidence="2" type="ORF">D7294_17375</name>
</gene>
<comment type="caution">
    <text evidence="2">The sequence shown here is derived from an EMBL/GenBank/DDBJ whole genome shotgun (WGS) entry which is preliminary data.</text>
</comment>
<keyword evidence="3" id="KW-1185">Reference proteome</keyword>
<sequence>MEVRHVFALVLLACGVAVLLLAGLALLVLPGPYARVHALSPATSLALPLVCLALALDTGPGRQALKLLFIGLLGALSGPVTTLAIGRTAWRASAPGEEPPS</sequence>
<reference evidence="2 3" key="1">
    <citation type="journal article" date="2014" name="Int. J. Syst. Evol. Microbiol.">
        <title>Streptomyces hoynatensis sp. nov., isolated from deep marine sediment.</title>
        <authorList>
            <person name="Veyisoglu A."/>
            <person name="Sahin N."/>
        </authorList>
    </citation>
    <scope>NUCLEOTIDE SEQUENCE [LARGE SCALE GENOMIC DNA]</scope>
    <source>
        <strain evidence="2 3">KCTC 29097</strain>
    </source>
</reference>
<protein>
    <recommendedName>
        <fullName evidence="4">Sodium:proton antiporter</fullName>
    </recommendedName>
</protein>
<proteinExistence type="predicted"/>
<feature type="transmembrane region" description="Helical" evidence="1">
    <location>
        <begin position="36"/>
        <end position="55"/>
    </location>
</feature>
<evidence type="ECO:0008006" key="4">
    <source>
        <dbReference type="Google" id="ProtNLM"/>
    </source>
</evidence>
<feature type="transmembrane region" description="Helical" evidence="1">
    <location>
        <begin position="67"/>
        <end position="86"/>
    </location>
</feature>
<name>A0A3A9YY48_9ACTN</name>
<dbReference type="InterPro" id="IPR005133">
    <property type="entry name" value="PhaG_MnhG_YufB"/>
</dbReference>
<accession>A0A3A9YY48</accession>
<dbReference type="Pfam" id="PF03334">
    <property type="entry name" value="PhaG_MnhG_YufB"/>
    <property type="match status" value="1"/>
</dbReference>
<feature type="transmembrane region" description="Helical" evidence="1">
    <location>
        <begin position="6"/>
        <end position="29"/>
    </location>
</feature>
<dbReference type="AlphaFoldDB" id="A0A3A9YY48"/>
<dbReference type="EMBL" id="RBAL01000009">
    <property type="protein sequence ID" value="RKN40845.1"/>
    <property type="molecule type" value="Genomic_DNA"/>
</dbReference>
<dbReference type="RefSeq" id="WP_120680700.1">
    <property type="nucleotide sequence ID" value="NZ_RBAL01000009.1"/>
</dbReference>
<evidence type="ECO:0000313" key="3">
    <source>
        <dbReference type="Proteomes" id="UP000272474"/>
    </source>
</evidence>
<keyword evidence="1" id="KW-0812">Transmembrane</keyword>
<dbReference type="GO" id="GO:0015297">
    <property type="term" value="F:antiporter activity"/>
    <property type="evidence" value="ECO:0007669"/>
    <property type="project" value="InterPro"/>
</dbReference>
<organism evidence="2 3">
    <name type="scientific">Streptomyces hoynatensis</name>
    <dbReference type="NCBI Taxonomy" id="1141874"/>
    <lineage>
        <taxon>Bacteria</taxon>
        <taxon>Bacillati</taxon>
        <taxon>Actinomycetota</taxon>
        <taxon>Actinomycetes</taxon>
        <taxon>Kitasatosporales</taxon>
        <taxon>Streptomycetaceae</taxon>
        <taxon>Streptomyces</taxon>
    </lineage>
</organism>
<evidence type="ECO:0000313" key="2">
    <source>
        <dbReference type="EMBL" id="RKN40845.1"/>
    </source>
</evidence>
<keyword evidence="1" id="KW-0472">Membrane</keyword>
<keyword evidence="1" id="KW-1133">Transmembrane helix</keyword>